<keyword evidence="1" id="KW-0998">Cell outer membrane</keyword>
<accession>A0ABW5D1R2</accession>
<dbReference type="RefSeq" id="WP_250431830.1">
    <property type="nucleotide sequence ID" value="NZ_JALPRR010000004.1"/>
</dbReference>
<dbReference type="EMBL" id="JBHUIM010000003">
    <property type="protein sequence ID" value="MFD2248243.1"/>
    <property type="molecule type" value="Genomic_DNA"/>
</dbReference>
<feature type="signal peptide" evidence="3">
    <location>
        <begin position="1"/>
        <end position="21"/>
    </location>
</feature>
<sequence length="547" mass="61772">MNITKLLYSLVFTLFSLTVLAQQRPAAQQRPQTQQQSDKVELQGADSLEGVTINGQRITKLLGNVVFKQKETFLYADSVYQYRDSDMLEAFGNVRFNQADTVTMTGSRATYDGAKRTARMSGGVTMQDPRMTLTTPSLDYDFETRTATYTEGGTIVDPENRLESRRGSYDTKSKMFTFQQNVKVNSADYTITAQNMRYNTLSKIVYFQGPTYIKGQQGDLYAETGTYNTITKVSRFGRNAYIQTPEYRLGGDDLFYDEGRGYGTAKTNVSLKSLKDDVTIRGQVGRYWRDQGVAKVSGSPVMETIMDGDTLYLSADSLISREAKTPDAKSMLFAFNNVKIFKKDLQGKCDSLSYNRTDSVMYMNVKPILWSEESQLVSDTIRIHLRNKTIDKMYMFSNAFITSEDSLRNYNQVKGRDMTAYFQQGDIRRVDVNGNGESLYFALEGDTTLTGMNKAICSNMVLKFAENKLKTISFLVKPDASFIPPHELKESDKQLEGFTWLADQRPAKKDILATRTPIAPRVQPKKATKTKSTKDSGKSKRQAKSKK</sequence>
<evidence type="ECO:0000313" key="5">
    <source>
        <dbReference type="EMBL" id="MFD2248243.1"/>
    </source>
</evidence>
<gene>
    <name evidence="5" type="ORF">ACFSKP_18385</name>
</gene>
<feature type="domain" description="Organic solvent tolerance-like N-terminal" evidence="4">
    <location>
        <begin position="38"/>
        <end position="193"/>
    </location>
</feature>
<keyword evidence="6" id="KW-1185">Reference proteome</keyword>
<dbReference type="Pfam" id="PF13100">
    <property type="entry name" value="OstA_2"/>
    <property type="match status" value="1"/>
</dbReference>
<feature type="chain" id="PRO_5045655039" evidence="3">
    <location>
        <begin position="22"/>
        <end position="547"/>
    </location>
</feature>
<dbReference type="PANTHER" id="PTHR30189">
    <property type="entry name" value="LPS-ASSEMBLY PROTEIN"/>
    <property type="match status" value="1"/>
</dbReference>
<evidence type="ECO:0000256" key="3">
    <source>
        <dbReference type="SAM" id="SignalP"/>
    </source>
</evidence>
<organism evidence="5 6">
    <name type="scientific">Pontibacter ruber</name>
    <dbReference type="NCBI Taxonomy" id="1343895"/>
    <lineage>
        <taxon>Bacteria</taxon>
        <taxon>Pseudomonadati</taxon>
        <taxon>Bacteroidota</taxon>
        <taxon>Cytophagia</taxon>
        <taxon>Cytophagales</taxon>
        <taxon>Hymenobacteraceae</taxon>
        <taxon>Pontibacter</taxon>
    </lineage>
</organism>
<protein>
    <submittedName>
        <fullName evidence="5">OstA-like protein</fullName>
    </submittedName>
</protein>
<evidence type="ECO:0000256" key="1">
    <source>
        <dbReference type="ARBA" id="ARBA00023237"/>
    </source>
</evidence>
<reference evidence="6" key="1">
    <citation type="journal article" date="2019" name="Int. J. Syst. Evol. Microbiol.">
        <title>The Global Catalogue of Microorganisms (GCM) 10K type strain sequencing project: providing services to taxonomists for standard genome sequencing and annotation.</title>
        <authorList>
            <consortium name="The Broad Institute Genomics Platform"/>
            <consortium name="The Broad Institute Genome Sequencing Center for Infectious Disease"/>
            <person name="Wu L."/>
            <person name="Ma J."/>
        </authorList>
    </citation>
    <scope>NUCLEOTIDE SEQUENCE [LARGE SCALE GENOMIC DNA]</scope>
    <source>
        <strain evidence="6">CGMCC 4.1782</strain>
    </source>
</reference>
<name>A0ABW5D1R2_9BACT</name>
<dbReference type="PANTHER" id="PTHR30189:SF1">
    <property type="entry name" value="LPS-ASSEMBLY PROTEIN LPTD"/>
    <property type="match status" value="1"/>
</dbReference>
<keyword evidence="3" id="KW-0732">Signal</keyword>
<evidence type="ECO:0000313" key="6">
    <source>
        <dbReference type="Proteomes" id="UP001597374"/>
    </source>
</evidence>
<dbReference type="InterPro" id="IPR050218">
    <property type="entry name" value="LptD"/>
</dbReference>
<keyword evidence="1" id="KW-0472">Membrane</keyword>
<dbReference type="InterPro" id="IPR005653">
    <property type="entry name" value="OstA-like_N"/>
</dbReference>
<evidence type="ECO:0000259" key="4">
    <source>
        <dbReference type="Pfam" id="PF13100"/>
    </source>
</evidence>
<evidence type="ECO:0000256" key="2">
    <source>
        <dbReference type="SAM" id="MobiDB-lite"/>
    </source>
</evidence>
<dbReference type="Gene3D" id="2.60.450.10">
    <property type="entry name" value="Lipopolysaccharide (LPS) transport protein A like domain"/>
    <property type="match status" value="2"/>
</dbReference>
<proteinExistence type="predicted"/>
<feature type="region of interest" description="Disordered" evidence="2">
    <location>
        <begin position="511"/>
        <end position="547"/>
    </location>
</feature>
<dbReference type="Proteomes" id="UP001597374">
    <property type="component" value="Unassembled WGS sequence"/>
</dbReference>
<comment type="caution">
    <text evidence="5">The sequence shown here is derived from an EMBL/GenBank/DDBJ whole genome shotgun (WGS) entry which is preliminary data.</text>
</comment>